<feature type="region of interest" description="Disordered" evidence="1">
    <location>
        <begin position="166"/>
        <end position="199"/>
    </location>
</feature>
<keyword evidence="3" id="KW-1185">Reference proteome</keyword>
<evidence type="ECO:0000313" key="3">
    <source>
        <dbReference type="Proteomes" id="UP001194696"/>
    </source>
</evidence>
<dbReference type="EMBL" id="JAAAIM010001307">
    <property type="protein sequence ID" value="KAG0279902.1"/>
    <property type="molecule type" value="Genomic_DNA"/>
</dbReference>
<comment type="caution">
    <text evidence="2">The sequence shown here is derived from an EMBL/GenBank/DDBJ whole genome shotgun (WGS) entry which is preliminary data.</text>
</comment>
<dbReference type="Proteomes" id="UP001194696">
    <property type="component" value="Unassembled WGS sequence"/>
</dbReference>
<feature type="compositionally biased region" description="Polar residues" evidence="1">
    <location>
        <begin position="186"/>
        <end position="199"/>
    </location>
</feature>
<reference evidence="2 3" key="1">
    <citation type="journal article" date="2020" name="Fungal Divers.">
        <title>Resolving the Mortierellaceae phylogeny through synthesis of multi-gene phylogenetics and phylogenomics.</title>
        <authorList>
            <person name="Vandepol N."/>
            <person name="Liber J."/>
            <person name="Desiro A."/>
            <person name="Na H."/>
            <person name="Kennedy M."/>
            <person name="Barry K."/>
            <person name="Grigoriev I.V."/>
            <person name="Miller A.N."/>
            <person name="O'Donnell K."/>
            <person name="Stajich J.E."/>
            <person name="Bonito G."/>
        </authorList>
    </citation>
    <scope>NUCLEOTIDE SEQUENCE [LARGE SCALE GENOMIC DNA]</scope>
    <source>
        <strain evidence="2 3">AD045</strain>
    </source>
</reference>
<evidence type="ECO:0000256" key="1">
    <source>
        <dbReference type="SAM" id="MobiDB-lite"/>
    </source>
</evidence>
<accession>A0ABQ7JMP7</accession>
<gene>
    <name evidence="2" type="ORF">BGZ96_001776</name>
</gene>
<protein>
    <submittedName>
        <fullName evidence="2">Uncharacterized protein</fullName>
    </submittedName>
</protein>
<name>A0ABQ7JMP7_9FUNG</name>
<evidence type="ECO:0000313" key="2">
    <source>
        <dbReference type="EMBL" id="KAG0279902.1"/>
    </source>
</evidence>
<organism evidence="2 3">
    <name type="scientific">Linnemannia gamsii</name>
    <dbReference type="NCBI Taxonomy" id="64522"/>
    <lineage>
        <taxon>Eukaryota</taxon>
        <taxon>Fungi</taxon>
        <taxon>Fungi incertae sedis</taxon>
        <taxon>Mucoromycota</taxon>
        <taxon>Mortierellomycotina</taxon>
        <taxon>Mortierellomycetes</taxon>
        <taxon>Mortierellales</taxon>
        <taxon>Mortierellaceae</taxon>
        <taxon>Linnemannia</taxon>
    </lineage>
</organism>
<proteinExistence type="predicted"/>
<sequence>MNPTKNALDFFKESDTYDPITFFTWMGYQYQNDKSDAHSTYQILLSKAKDSIEWKADAVLMAEEWQRSQTDGTIASFWRKLPKKSSRISLTRAQNDQAISNAKRLYKRDNIMSEIWDKGLVEEVESQVASASLLGKKKLRDVGSVSTSGPVVSTSTTTATASISSSSDVIGVAGQKHPRDPWGDQNEASSGTHSPSPGITQAIVDLEEAEEDLDELQSAEIATCEHPFFPIFRALYDLHHHRPFITPPCPPNLTGIQRKLFAFIVSKLPRFHLLKRVQKKDILRRPWEDALDQLAPLIVDEAFSATDDQVKAILDKVEKPAMLSNRKVDPKRARLYATKELGSMASSELNGVMVDDH</sequence>